<name>A0ABU8DIS4_ERWAP</name>
<protein>
    <submittedName>
        <fullName evidence="7">F0F1 ATP synthase subunit I</fullName>
    </submittedName>
</protein>
<proteinExistence type="predicted"/>
<evidence type="ECO:0000256" key="4">
    <source>
        <dbReference type="ARBA" id="ARBA00022989"/>
    </source>
</evidence>
<dbReference type="Proteomes" id="UP001306592">
    <property type="component" value="Unassembled WGS sequence"/>
</dbReference>
<gene>
    <name evidence="7" type="primary">atpI</name>
    <name evidence="7" type="ORF">V8N49_17325</name>
</gene>
<evidence type="ECO:0000256" key="2">
    <source>
        <dbReference type="ARBA" id="ARBA00022475"/>
    </source>
</evidence>
<evidence type="ECO:0000256" key="5">
    <source>
        <dbReference type="ARBA" id="ARBA00023136"/>
    </source>
</evidence>
<dbReference type="RefSeq" id="WP_048917949.1">
    <property type="nucleotide sequence ID" value="NZ_CAKKMT010000007.1"/>
</dbReference>
<feature type="transmembrane region" description="Helical" evidence="6">
    <location>
        <begin position="37"/>
        <end position="60"/>
    </location>
</feature>
<keyword evidence="2" id="KW-1003">Cell membrane</keyword>
<dbReference type="InterPro" id="IPR005598">
    <property type="entry name" value="ATP_synth_I"/>
</dbReference>
<evidence type="ECO:0000313" key="7">
    <source>
        <dbReference type="EMBL" id="MEI2683413.1"/>
    </source>
</evidence>
<comment type="caution">
    <text evidence="7">The sequence shown here is derived from an EMBL/GenBank/DDBJ whole genome shotgun (WGS) entry which is preliminary data.</text>
</comment>
<dbReference type="GeneID" id="89474667"/>
<evidence type="ECO:0000256" key="6">
    <source>
        <dbReference type="SAM" id="Phobius"/>
    </source>
</evidence>
<keyword evidence="8" id="KW-1185">Reference proteome</keyword>
<dbReference type="Pfam" id="PF03899">
    <property type="entry name" value="ATP-synt_I"/>
    <property type="match status" value="1"/>
</dbReference>
<keyword evidence="5 6" id="KW-0472">Membrane</keyword>
<evidence type="ECO:0000313" key="8">
    <source>
        <dbReference type="Proteomes" id="UP001306592"/>
    </source>
</evidence>
<organism evidence="7 8">
    <name type="scientific">Erwinia aphidicola</name>
    <dbReference type="NCBI Taxonomy" id="68334"/>
    <lineage>
        <taxon>Bacteria</taxon>
        <taxon>Pseudomonadati</taxon>
        <taxon>Pseudomonadota</taxon>
        <taxon>Gammaproteobacteria</taxon>
        <taxon>Enterobacterales</taxon>
        <taxon>Erwiniaceae</taxon>
        <taxon>Erwinia</taxon>
    </lineage>
</organism>
<comment type="subcellular location">
    <subcellularLocation>
        <location evidence="1">Cell membrane</location>
        <topology evidence="1">Multi-pass membrane protein</topology>
    </subcellularLocation>
</comment>
<sequence length="127" mass="13820">MSVSLYRVKFARTVLLLQLVTFVVIGALFFALKDLTWGVSALAGGLAAWLPNVLFMIFAWRHRAGHEVTGRLAWTFALGEVLKVFVTVLVIIVALGVFKAVFTPLGLAWLSVLIVQIVAPAVINNKG</sequence>
<evidence type="ECO:0000256" key="3">
    <source>
        <dbReference type="ARBA" id="ARBA00022692"/>
    </source>
</evidence>
<keyword evidence="3 6" id="KW-0812">Transmembrane</keyword>
<evidence type="ECO:0000256" key="1">
    <source>
        <dbReference type="ARBA" id="ARBA00004651"/>
    </source>
</evidence>
<dbReference type="EMBL" id="JBANEI010000013">
    <property type="protein sequence ID" value="MEI2683413.1"/>
    <property type="molecule type" value="Genomic_DNA"/>
</dbReference>
<accession>A0ABU8DIS4</accession>
<keyword evidence="4 6" id="KW-1133">Transmembrane helix</keyword>
<feature type="transmembrane region" description="Helical" evidence="6">
    <location>
        <begin position="72"/>
        <end position="95"/>
    </location>
</feature>
<dbReference type="NCBIfam" id="NF005962">
    <property type="entry name" value="PRK08049.1"/>
    <property type="match status" value="1"/>
</dbReference>
<feature type="transmembrane region" description="Helical" evidence="6">
    <location>
        <begin position="12"/>
        <end position="31"/>
    </location>
</feature>
<feature type="transmembrane region" description="Helical" evidence="6">
    <location>
        <begin position="101"/>
        <end position="123"/>
    </location>
</feature>
<reference evidence="7 8" key="1">
    <citation type="submission" date="2024-02" db="EMBL/GenBank/DDBJ databases">
        <title>First report Erwinia aphidicola in onion in Chile.</title>
        <authorList>
            <person name="Valenzuela M."/>
            <person name="Pena M."/>
            <person name="Dutta B."/>
        </authorList>
    </citation>
    <scope>NUCLEOTIDE SEQUENCE [LARGE SCALE GENOMIC DNA]</scope>
    <source>
        <strain evidence="7 8">QCJ3A</strain>
    </source>
</reference>